<dbReference type="EMBL" id="CM056744">
    <property type="protein sequence ID" value="KAJ8666228.1"/>
    <property type="molecule type" value="Genomic_DNA"/>
</dbReference>
<accession>A0ACC2N684</accession>
<proteinExistence type="predicted"/>
<evidence type="ECO:0000313" key="2">
    <source>
        <dbReference type="Proteomes" id="UP001239111"/>
    </source>
</evidence>
<gene>
    <name evidence="1" type="ORF">QAD02_007890</name>
</gene>
<protein>
    <submittedName>
        <fullName evidence="1">Uncharacterized protein</fullName>
    </submittedName>
</protein>
<keyword evidence="2" id="KW-1185">Reference proteome</keyword>
<evidence type="ECO:0000313" key="1">
    <source>
        <dbReference type="EMBL" id="KAJ8666228.1"/>
    </source>
</evidence>
<name>A0ACC2N684_9HYME</name>
<reference evidence="1" key="1">
    <citation type="submission" date="2023-04" db="EMBL/GenBank/DDBJ databases">
        <title>A chromosome-level genome assembly of the parasitoid wasp Eretmocerus hayati.</title>
        <authorList>
            <person name="Zhong Y."/>
            <person name="Liu S."/>
            <person name="Liu Y."/>
        </authorList>
    </citation>
    <scope>NUCLEOTIDE SEQUENCE</scope>
    <source>
        <strain evidence="1">ZJU_SS_LIU_2023</strain>
    </source>
</reference>
<sequence>MFGTEANLTNSPKYTRRRVASLGGSNKDILSYMSHKQGWKRKEEERSPESKVENTVTKKKFAEEPKKNLEKEDWEEVDNNNSKQLSESEYIGEGMETLLAHITQIQEDMKELKEGMLGKMEGLIERLRAENVRRVEELDERITNLEVKDKEKDQKYEGILNRVRAVEEREQDAKARNRDTGKEAGKGGNDWNMMERRLEENERRVRSNNLMITGLKVETYRSKEGLEQWIEKELQVTCKIIKAWKVKGSKEEMIGMECENGMKWEEIMVNKEK</sequence>
<dbReference type="Proteomes" id="UP001239111">
    <property type="component" value="Chromosome 4"/>
</dbReference>
<comment type="caution">
    <text evidence="1">The sequence shown here is derived from an EMBL/GenBank/DDBJ whole genome shotgun (WGS) entry which is preliminary data.</text>
</comment>
<organism evidence="1 2">
    <name type="scientific">Eretmocerus hayati</name>
    <dbReference type="NCBI Taxonomy" id="131215"/>
    <lineage>
        <taxon>Eukaryota</taxon>
        <taxon>Metazoa</taxon>
        <taxon>Ecdysozoa</taxon>
        <taxon>Arthropoda</taxon>
        <taxon>Hexapoda</taxon>
        <taxon>Insecta</taxon>
        <taxon>Pterygota</taxon>
        <taxon>Neoptera</taxon>
        <taxon>Endopterygota</taxon>
        <taxon>Hymenoptera</taxon>
        <taxon>Apocrita</taxon>
        <taxon>Proctotrupomorpha</taxon>
        <taxon>Chalcidoidea</taxon>
        <taxon>Aphelinidae</taxon>
        <taxon>Aphelininae</taxon>
        <taxon>Eretmocerus</taxon>
    </lineage>
</organism>